<evidence type="ECO:0000259" key="3">
    <source>
        <dbReference type="PROSITE" id="PS51186"/>
    </source>
</evidence>
<dbReference type="GO" id="GO:0016747">
    <property type="term" value="F:acyltransferase activity, transferring groups other than amino-acyl groups"/>
    <property type="evidence" value="ECO:0007669"/>
    <property type="project" value="InterPro"/>
</dbReference>
<evidence type="ECO:0000256" key="2">
    <source>
        <dbReference type="ARBA" id="ARBA00023315"/>
    </source>
</evidence>
<dbReference type="SUPFAM" id="SSF55729">
    <property type="entry name" value="Acyl-CoA N-acyltransferases (Nat)"/>
    <property type="match status" value="1"/>
</dbReference>
<dbReference type="InterPro" id="IPR050832">
    <property type="entry name" value="Bact_Acetyltransf"/>
</dbReference>
<evidence type="ECO:0000313" key="5">
    <source>
        <dbReference type="Proteomes" id="UP000030403"/>
    </source>
</evidence>
<feature type="domain" description="N-acetyltransferase" evidence="3">
    <location>
        <begin position="156"/>
        <end position="292"/>
    </location>
</feature>
<accession>A0A0A5FXM3</accession>
<dbReference type="AlphaFoldDB" id="A0A0A5FXM3"/>
<organism evidence="4 5">
    <name type="scientific">Pontibacillus marinus BH030004 = DSM 16465</name>
    <dbReference type="NCBI Taxonomy" id="1385511"/>
    <lineage>
        <taxon>Bacteria</taxon>
        <taxon>Bacillati</taxon>
        <taxon>Bacillota</taxon>
        <taxon>Bacilli</taxon>
        <taxon>Bacillales</taxon>
        <taxon>Bacillaceae</taxon>
        <taxon>Pontibacillus</taxon>
    </lineage>
</organism>
<dbReference type="Gene3D" id="3.40.630.30">
    <property type="match status" value="1"/>
</dbReference>
<reference evidence="4 5" key="1">
    <citation type="submission" date="2013-08" db="EMBL/GenBank/DDBJ databases">
        <authorList>
            <person name="Huang J."/>
            <person name="Wang G."/>
        </authorList>
    </citation>
    <scope>NUCLEOTIDE SEQUENCE [LARGE SCALE GENOMIC DNA]</scope>
    <source>
        <strain evidence="4 5">BH030004</strain>
    </source>
</reference>
<evidence type="ECO:0000256" key="1">
    <source>
        <dbReference type="ARBA" id="ARBA00022679"/>
    </source>
</evidence>
<name>A0A0A5FXM3_9BACI</name>
<dbReference type="InterPro" id="IPR016181">
    <property type="entry name" value="Acyl_CoA_acyltransferase"/>
</dbReference>
<sequence>MNIQPLNHEELGEVSQWLANLNEKDNHFVAWLDSGVEAIKAQLTPLLSFESTLLWVGRDNREIVGFIGLLPFFDQKVCRLLGPFTSNVHALGSMNELWEKASPIASEYFDIVKVAFFKQNEALTKFSEQHGFYCYNSEKTLILHKEQATIHELDAHHIEPYQEKFNEDIRHLHPQAAYYTPEELLHLINEPENHLWCYVEDDHVKGYVYFEEIIGTDEGEICFVNVERGERSQGIGSVLIQFASSKAFHEFDLSLVTLSVRTGNPKAEKLYKELGFKEGSTIYAYEKELNNNLR</sequence>
<dbReference type="PANTHER" id="PTHR43877">
    <property type="entry name" value="AMINOALKYLPHOSPHONATE N-ACETYLTRANSFERASE-RELATED-RELATED"/>
    <property type="match status" value="1"/>
</dbReference>
<dbReference type="PROSITE" id="PS51186">
    <property type="entry name" value="GNAT"/>
    <property type="match status" value="1"/>
</dbReference>
<dbReference type="eggNOG" id="COG0456">
    <property type="taxonomic scope" value="Bacteria"/>
</dbReference>
<keyword evidence="1" id="KW-0808">Transferase</keyword>
<dbReference type="PANTHER" id="PTHR43877:SF2">
    <property type="entry name" value="AMINOALKYLPHOSPHONATE N-ACETYLTRANSFERASE-RELATED"/>
    <property type="match status" value="1"/>
</dbReference>
<dbReference type="InterPro" id="IPR000182">
    <property type="entry name" value="GNAT_dom"/>
</dbReference>
<dbReference type="EMBL" id="AVPF01000098">
    <property type="protein sequence ID" value="KGX83560.1"/>
    <property type="molecule type" value="Genomic_DNA"/>
</dbReference>
<protein>
    <recommendedName>
        <fullName evidence="3">N-acetyltransferase domain-containing protein</fullName>
    </recommendedName>
</protein>
<evidence type="ECO:0000313" key="4">
    <source>
        <dbReference type="EMBL" id="KGX83560.1"/>
    </source>
</evidence>
<keyword evidence="2" id="KW-0012">Acyltransferase</keyword>
<dbReference type="Proteomes" id="UP000030403">
    <property type="component" value="Unassembled WGS sequence"/>
</dbReference>
<dbReference type="RefSeq" id="WP_027447941.1">
    <property type="nucleotide sequence ID" value="NZ_AVPF01000098.1"/>
</dbReference>
<dbReference type="STRING" id="1385511.GCA_000425225_00464"/>
<dbReference type="CDD" id="cd04301">
    <property type="entry name" value="NAT_SF"/>
    <property type="match status" value="1"/>
</dbReference>
<gene>
    <name evidence="4" type="ORF">N783_02690</name>
</gene>
<comment type="caution">
    <text evidence="4">The sequence shown here is derived from an EMBL/GenBank/DDBJ whole genome shotgun (WGS) entry which is preliminary data.</text>
</comment>
<dbReference type="Pfam" id="PF00583">
    <property type="entry name" value="Acetyltransf_1"/>
    <property type="match status" value="1"/>
</dbReference>
<keyword evidence="5" id="KW-1185">Reference proteome</keyword>
<proteinExistence type="predicted"/>